<evidence type="ECO:0000313" key="3">
    <source>
        <dbReference type="Proteomes" id="UP000321181"/>
    </source>
</evidence>
<comment type="caution">
    <text evidence="2">The sequence shown here is derived from an EMBL/GenBank/DDBJ whole genome shotgun (WGS) entry which is preliminary data.</text>
</comment>
<proteinExistence type="predicted"/>
<dbReference type="EMBL" id="BJYY01000013">
    <property type="protein sequence ID" value="GEO34329.1"/>
    <property type="molecule type" value="Genomic_DNA"/>
</dbReference>
<evidence type="ECO:0000256" key="1">
    <source>
        <dbReference type="SAM" id="MobiDB-lite"/>
    </source>
</evidence>
<dbReference type="Proteomes" id="UP000321181">
    <property type="component" value="Unassembled WGS sequence"/>
</dbReference>
<name>A0A512DCX8_9CELL</name>
<keyword evidence="3" id="KW-1185">Reference proteome</keyword>
<reference evidence="2 3" key="1">
    <citation type="submission" date="2019-07" db="EMBL/GenBank/DDBJ databases">
        <title>Whole genome shotgun sequence of Cellulomonas aerilata NBRC 106308.</title>
        <authorList>
            <person name="Hosoyama A."/>
            <person name="Uohara A."/>
            <person name="Ohji S."/>
            <person name="Ichikawa N."/>
        </authorList>
    </citation>
    <scope>NUCLEOTIDE SEQUENCE [LARGE SCALE GENOMIC DNA]</scope>
    <source>
        <strain evidence="2 3">NBRC 106308</strain>
    </source>
</reference>
<feature type="region of interest" description="Disordered" evidence="1">
    <location>
        <begin position="87"/>
        <end position="110"/>
    </location>
</feature>
<feature type="compositionally biased region" description="Low complexity" evidence="1">
    <location>
        <begin position="91"/>
        <end position="110"/>
    </location>
</feature>
<sequence>MRLHLAHEHPHPGWPGWQVELFGELGDPRPSCTVSWASYASVHTCSEMRRSRFGLMSGGVNPTEYDNRCAVRHSMKAWVAPAPSVRMSTLRPGRPRASARAAAAPRRAPQ</sequence>
<evidence type="ECO:0000313" key="2">
    <source>
        <dbReference type="EMBL" id="GEO34329.1"/>
    </source>
</evidence>
<organism evidence="2 3">
    <name type="scientific">Cellulomonas aerilata</name>
    <dbReference type="NCBI Taxonomy" id="515326"/>
    <lineage>
        <taxon>Bacteria</taxon>
        <taxon>Bacillati</taxon>
        <taxon>Actinomycetota</taxon>
        <taxon>Actinomycetes</taxon>
        <taxon>Micrococcales</taxon>
        <taxon>Cellulomonadaceae</taxon>
        <taxon>Cellulomonas</taxon>
    </lineage>
</organism>
<protein>
    <submittedName>
        <fullName evidence="2">Uncharacterized protein</fullName>
    </submittedName>
</protein>
<accession>A0A512DCX8</accession>
<dbReference type="AlphaFoldDB" id="A0A512DCX8"/>
<gene>
    <name evidence="2" type="ORF">CAE01nite_20540</name>
</gene>